<dbReference type="PANTHER" id="PTHR21089">
    <property type="entry name" value="SHIKIMATE DEHYDROGENASE"/>
    <property type="match status" value="1"/>
</dbReference>
<dbReference type="FunFam" id="3.40.50.720:FF:000172">
    <property type="entry name" value="Bifunctional 3-dehydroquinate dehydratase/shikimate dehydrogenase, chloroplastic"/>
    <property type="match status" value="2"/>
</dbReference>
<dbReference type="UniPathway" id="UPA00053">
    <property type="reaction ID" value="UER00087"/>
</dbReference>
<dbReference type="AlphaFoldDB" id="A5ATW2"/>
<dbReference type="SUPFAM" id="SSF51735">
    <property type="entry name" value="NAD(P)-binding Rossmann-fold domains"/>
    <property type="match status" value="2"/>
</dbReference>
<dbReference type="InterPro" id="IPR013708">
    <property type="entry name" value="Shikimate_DH-bd_N"/>
</dbReference>
<organism evidence="4">
    <name type="scientific">Vitis vinifera</name>
    <name type="common">Grape</name>
    <dbReference type="NCBI Taxonomy" id="29760"/>
    <lineage>
        <taxon>Eukaryota</taxon>
        <taxon>Viridiplantae</taxon>
        <taxon>Streptophyta</taxon>
        <taxon>Embryophyta</taxon>
        <taxon>Tracheophyta</taxon>
        <taxon>Spermatophyta</taxon>
        <taxon>Magnoliopsida</taxon>
        <taxon>eudicotyledons</taxon>
        <taxon>Gunneridae</taxon>
        <taxon>Pentapetalae</taxon>
        <taxon>rosids</taxon>
        <taxon>Vitales</taxon>
        <taxon>Vitaceae</taxon>
        <taxon>Viteae</taxon>
        <taxon>Vitis</taxon>
    </lineage>
</organism>
<dbReference type="CDD" id="cd01065">
    <property type="entry name" value="NAD_bind_Shikimate_DH"/>
    <property type="match status" value="1"/>
</dbReference>
<dbReference type="InterPro" id="IPR046346">
    <property type="entry name" value="Aminoacid_DH-like_N_sf"/>
</dbReference>
<evidence type="ECO:0000259" key="1">
    <source>
        <dbReference type="Pfam" id="PF01488"/>
    </source>
</evidence>
<evidence type="ECO:0000259" key="3">
    <source>
        <dbReference type="Pfam" id="PF18317"/>
    </source>
</evidence>
<feature type="domain" description="Quinate/shikimate 5-dehydrogenase/glutamyl-tRNA reductase" evidence="1">
    <location>
        <begin position="918"/>
        <end position="989"/>
    </location>
</feature>
<dbReference type="GO" id="GO:0009423">
    <property type="term" value="P:chorismate biosynthetic process"/>
    <property type="evidence" value="ECO:0007669"/>
    <property type="project" value="UniProtKB-UniPathway"/>
</dbReference>
<dbReference type="InterPro" id="IPR006151">
    <property type="entry name" value="Shikm_DH/Glu-tRNA_Rdtase"/>
</dbReference>
<protein>
    <submittedName>
        <fullName evidence="4">Uncharacterized protein</fullName>
    </submittedName>
</protein>
<name>A5ATW2_VITVI</name>
<dbReference type="InterPro" id="IPR036291">
    <property type="entry name" value="NAD(P)-bd_dom_sf"/>
</dbReference>
<dbReference type="InterPro" id="IPR022893">
    <property type="entry name" value="Shikimate_DH_fam"/>
</dbReference>
<dbReference type="Pfam" id="PF01487">
    <property type="entry name" value="DHquinase_I"/>
    <property type="match status" value="2"/>
</dbReference>
<evidence type="ECO:0000259" key="2">
    <source>
        <dbReference type="Pfam" id="PF08501"/>
    </source>
</evidence>
<dbReference type="ExpressionAtlas" id="A5ATW2">
    <property type="expression patterns" value="baseline and differential"/>
</dbReference>
<dbReference type="GO" id="GO:0003855">
    <property type="term" value="F:3-dehydroquinate dehydratase activity"/>
    <property type="evidence" value="ECO:0007669"/>
    <property type="project" value="InterPro"/>
</dbReference>
<dbReference type="Gene3D" id="3.40.50.10860">
    <property type="entry name" value="Leucine Dehydrogenase, chain A, domain 1"/>
    <property type="match status" value="2"/>
</dbReference>
<proteinExistence type="inferred from homology"/>
<dbReference type="InterPro" id="IPR041121">
    <property type="entry name" value="SDH_C"/>
</dbReference>
<dbReference type="Pfam" id="PF01488">
    <property type="entry name" value="Shikimate_DH"/>
    <property type="match status" value="1"/>
</dbReference>
<dbReference type="HAMAP" id="MF_00214">
    <property type="entry name" value="AroD"/>
    <property type="match status" value="1"/>
</dbReference>
<dbReference type="FunFam" id="3.40.50.10860:FF:000009">
    <property type="entry name" value="Bifunctional 3-dehydroquinate dehydratase/shikimate dehydrogenase, chloroplastic"/>
    <property type="match status" value="1"/>
</dbReference>
<evidence type="ECO:0000313" key="4">
    <source>
        <dbReference type="EMBL" id="CAN60563.1"/>
    </source>
</evidence>
<dbReference type="SUPFAM" id="SSF53223">
    <property type="entry name" value="Aminoacid dehydrogenase-like, N-terminal domain"/>
    <property type="match status" value="2"/>
</dbReference>
<feature type="domain" description="Shikimate dehydrogenase substrate binding N-terminal" evidence="2">
    <location>
        <begin position="243"/>
        <end position="323"/>
    </location>
</feature>
<dbReference type="GO" id="GO:0004764">
    <property type="term" value="F:shikimate 3-dehydrogenase (NADP+) activity"/>
    <property type="evidence" value="ECO:0007669"/>
    <property type="project" value="InterPro"/>
</dbReference>
<accession>A5ATW2</accession>
<dbReference type="Pfam" id="PF08501">
    <property type="entry name" value="Shikimate_dh_N"/>
    <property type="match status" value="2"/>
</dbReference>
<dbReference type="Gene3D" id="3.40.50.720">
    <property type="entry name" value="NAD(P)-binding Rossmann-like Domain"/>
    <property type="match status" value="2"/>
</dbReference>
<dbReference type="HAMAP" id="MF_00222">
    <property type="entry name" value="Shikimate_DH_AroE"/>
    <property type="match status" value="2"/>
</dbReference>
<sequence length="1071" mass="116973">MDDVGVLKKETMICTPLMGQSVEQMVRDMHKAKVEGADLVEVRLDYINNFHPQQDLEIILRNKPLPVMIVYRPKWEGGQYEGDEHSRLEALHLAEKLGADYIDFELKVASDFLGKQKMDQHSSSRTIVSCYVDGVTPPIEDLICRVALLQSTGADMIKLVINATNITEITKIFHLLSHCQMPLIAYSIGDRGFMSQILCRKFGGFLVYGSMEGSPVAGLPTLESLREAYKVQYINKDTKVFGLISKPVGHSKGPILHNPAFRHVNYNGIYVPMLVDDLKEFFSIYSSPDFAGFSVGIPYKEAVTGFCDELHPLAQSIGAVNTIMRRPSDGKLIGYNTDCEASITAIEDALRERGLPNGEAPLNSPLTGKQFVLVGAGGAGRALAFGARSRGAQLVIFDLDFEKSIPGRITALLSNLHCSSPKDRANSLAHAVSGEVKLYEDVANFQPEKGAILANATPVGMHPNTDRIPVAEETLSDYQLVFDSVYTPRKTRLLKEAEAAGAIIVSGVEMFLRQAIGQFNLFTGGEGAVRATVQGFTRCSWSQPPFTVSDLQTSVSGVRSNPTFLCTPLMGTTVEQMLTEMRKAKEIGADIVEIRLDCLRNFSPAQDLQILIKQSPLPTLVTYRPIWEGGQYEGDENKRQDALRLAMELGASYIDVELEVAHEFNNSIYGKKPQNFKVIVSSHNFHNTPSTEAIGNLVARIQASGADIVKIATTALDITDVARVLQVTVHSQVPTIAIVMGERGLISRLLSPKFGGYLTYGALEAGAISAPGQPTAKDLLDLYNFRLIKPDTKVYGIIGKPVGHSKSPLLFNAAFKKVGLNAVYVHLLVDDVEKFFNTYSAPDFISGCSCTIPHKEVAIKCMDTIDPIARKIGAINNIVRKPDGKLTAFNTDYIGAIEAIEDGLRESNGSSPAVGSPLAGKLFVVLGAGGAGKSLAYGAKEKGARVVVANRTFERAKDLADKVGGQALTLAEIENFHPEEGMILANTTSVGMKPKINDTPIPKHALKHYSLVFDAIYTPKDTRLLREAKESGKIIVYGTEMLIRQGFEQYKNFTGLPAPEELFRELMSKHA</sequence>
<dbReference type="Pfam" id="PF18317">
    <property type="entry name" value="SDH_C"/>
    <property type="match status" value="1"/>
</dbReference>
<feature type="domain" description="SDH C-terminal" evidence="3">
    <location>
        <begin position="1038"/>
        <end position="1066"/>
    </location>
</feature>
<dbReference type="Gene3D" id="3.20.20.70">
    <property type="entry name" value="Aldolase class I"/>
    <property type="match status" value="2"/>
</dbReference>
<dbReference type="InterPro" id="IPR001381">
    <property type="entry name" value="DHquinase_I"/>
</dbReference>
<dbReference type="CDD" id="cd00502">
    <property type="entry name" value="DHQase_I"/>
    <property type="match status" value="2"/>
</dbReference>
<gene>
    <name evidence="4" type="ORF">VITISV_034026</name>
</gene>
<dbReference type="NCBIfam" id="TIGR01093">
    <property type="entry name" value="aroD"/>
    <property type="match status" value="1"/>
</dbReference>
<reference evidence="4" key="1">
    <citation type="journal article" date="2007" name="PLoS ONE">
        <title>The first genome sequence of an elite grapevine cultivar (Pinot noir Vitis vinifera L.): coping with a highly heterozygous genome.</title>
        <authorList>
            <person name="Velasco R."/>
            <person name="Zharkikh A."/>
            <person name="Troggio M."/>
            <person name="Cartwright D.A."/>
            <person name="Cestaro A."/>
            <person name="Pruss D."/>
            <person name="Pindo M."/>
            <person name="FitzGerald L.M."/>
            <person name="Vezzulli S."/>
            <person name="Reid J."/>
            <person name="Malacarne G."/>
            <person name="Iliev D."/>
            <person name="Coppola G."/>
            <person name="Wardell B."/>
            <person name="Micheletti D."/>
            <person name="Macalma T."/>
            <person name="Facci M."/>
            <person name="Mitchell J.T."/>
            <person name="Perazzolli M."/>
            <person name="Eldredge G."/>
            <person name="Gatto P."/>
            <person name="Oyzerski R."/>
            <person name="Moretto M."/>
            <person name="Gutin N."/>
            <person name="Stefanini M."/>
            <person name="Chen Y."/>
            <person name="Segala C."/>
            <person name="Davenport C."/>
            <person name="Dematte L."/>
            <person name="Mraz A."/>
            <person name="Battilana J."/>
            <person name="Stormo K."/>
            <person name="Costa F."/>
            <person name="Tao Q."/>
            <person name="Si-Ammour A."/>
            <person name="Harkins T."/>
            <person name="Lackey A."/>
            <person name="Perbost C."/>
            <person name="Taillon B."/>
            <person name="Stella A."/>
            <person name="Solovyev V."/>
            <person name="Fawcett J.A."/>
            <person name="Sterck L."/>
            <person name="Vandepoele K."/>
            <person name="Grando S.M."/>
            <person name="Toppo S."/>
            <person name="Moser C."/>
            <person name="Lanchbury J."/>
            <person name="Bogden R."/>
            <person name="Skolnick M."/>
            <person name="Sgaramella V."/>
            <person name="Bhatnagar S.K."/>
            <person name="Fontana P."/>
            <person name="Gutin A."/>
            <person name="Van de Peer Y."/>
            <person name="Salamini F."/>
            <person name="Viola R."/>
        </authorList>
    </citation>
    <scope>NUCLEOTIDE SEQUENCE</scope>
</reference>
<dbReference type="EMBL" id="AM435380">
    <property type="protein sequence ID" value="CAN60563.1"/>
    <property type="molecule type" value="Genomic_DNA"/>
</dbReference>
<dbReference type="InterPro" id="IPR013785">
    <property type="entry name" value="Aldolase_TIM"/>
</dbReference>
<dbReference type="PANTHER" id="PTHR21089:SF29">
    <property type="entry name" value="SHIKIMATE DEHYDROGENASE (NADP(+))"/>
    <property type="match status" value="1"/>
</dbReference>
<feature type="domain" description="Shikimate dehydrogenase substrate binding N-terminal" evidence="2">
    <location>
        <begin position="797"/>
        <end position="878"/>
    </location>
</feature>
<dbReference type="FunFam" id="3.20.20.70:FF:000142">
    <property type="entry name" value="bifunctional 3-dehydroquinate dehydratase/shikimate dehydrogenase, chloroplastic"/>
    <property type="match status" value="2"/>
</dbReference>
<dbReference type="SUPFAM" id="SSF51569">
    <property type="entry name" value="Aldolase"/>
    <property type="match status" value="2"/>
</dbReference>